<dbReference type="STRING" id="295108.HT99x_02603"/>
<dbReference type="EMBL" id="LKAJ01000013">
    <property type="protein sequence ID" value="KRG20353.1"/>
    <property type="molecule type" value="Genomic_DNA"/>
</dbReference>
<keyword evidence="1" id="KW-1133">Transmembrane helix</keyword>
<feature type="transmembrane region" description="Helical" evidence="1">
    <location>
        <begin position="41"/>
        <end position="63"/>
    </location>
</feature>
<organism evidence="2">
    <name type="scientific">Candidatus Berkiella aquae</name>
    <dbReference type="NCBI Taxonomy" id="295108"/>
    <lineage>
        <taxon>Bacteria</taxon>
        <taxon>Pseudomonadati</taxon>
        <taxon>Pseudomonadota</taxon>
        <taxon>Gammaproteobacteria</taxon>
        <taxon>Candidatus Berkiellales</taxon>
        <taxon>Candidatus Berkiellaceae</taxon>
        <taxon>Candidatus Berkiella</taxon>
    </lineage>
</organism>
<gene>
    <name evidence="3" type="ORF">HT99x_012630</name>
    <name evidence="2" type="ORF">HT99x_02603</name>
</gene>
<accession>A0A0Q9YUR5</accession>
<feature type="transmembrane region" description="Helical" evidence="1">
    <location>
        <begin position="75"/>
        <end position="93"/>
    </location>
</feature>
<sequence length="217" mass="24751">MISSIKSYVASDNRGFIDYFLFFYSLILVSANFVGDHSLRLFYFSCSSGTLLIQLIFCGVIFLTETIGFRKTNYIIGYTAAINLIIAVFIYYGLSLPIPTFWVKDDVDNIENWQQFGIVFMLTLSYLLSAKAIVKAGAFLKIKLGKDWLLLRICLLLLGVLVLDMLVLAPIFHWVSSDSYIALWKMLSLLSVKIWLSICSIPMCFLFVKFFGPKARY</sequence>
<feature type="transmembrane region" description="Helical" evidence="1">
    <location>
        <begin position="194"/>
        <end position="212"/>
    </location>
</feature>
<keyword evidence="1" id="KW-0812">Transmembrane</keyword>
<reference evidence="3" key="2">
    <citation type="journal article" date="2016" name="Genome Announc.">
        <title>Draft Genome Sequences of Two Novel Amoeba-Resistant Intranuclear Bacteria, 'Candidatus Berkiella cookevillensis' and 'Candidatus Berkiella aquae'.</title>
        <authorList>
            <person name="Mehari Y.T."/>
            <person name="Arivett B.A."/>
            <person name="Farone A.L."/>
            <person name="Gunderson J.H."/>
            <person name="Farone M.B."/>
        </authorList>
    </citation>
    <scope>NUCLEOTIDE SEQUENCE</scope>
    <source>
        <strain evidence="3">HT99</strain>
    </source>
</reference>
<evidence type="ECO:0000313" key="2">
    <source>
        <dbReference type="EMBL" id="KRG20353.1"/>
    </source>
</evidence>
<dbReference type="RefSeq" id="WP_139016635.1">
    <property type="nucleotide sequence ID" value="NZ_LKAJ02000001.1"/>
</dbReference>
<keyword evidence="1" id="KW-0472">Membrane</keyword>
<reference evidence="2" key="1">
    <citation type="submission" date="2015-09" db="EMBL/GenBank/DDBJ databases">
        <title>Draft Genome Sequences of Two Novel Amoeba-resistant Intranuclear Bacteria, Candidatus Berkiella cookevillensis and Candidatus Berkiella aquae.</title>
        <authorList>
            <person name="Mehari Y.T."/>
            <person name="Arivett B.A."/>
            <person name="Farone A.L."/>
            <person name="Gunderson J.H."/>
            <person name="Farone M.B."/>
        </authorList>
    </citation>
    <scope>NUCLEOTIDE SEQUENCE [LARGE SCALE GENOMIC DNA]</scope>
    <source>
        <strain evidence="2">HT99</strain>
    </source>
</reference>
<feature type="transmembrane region" description="Helical" evidence="1">
    <location>
        <begin position="149"/>
        <end position="174"/>
    </location>
</feature>
<evidence type="ECO:0000313" key="3">
    <source>
        <dbReference type="EMBL" id="MCS5712280.1"/>
    </source>
</evidence>
<evidence type="ECO:0000313" key="4">
    <source>
        <dbReference type="Proteomes" id="UP000051497"/>
    </source>
</evidence>
<keyword evidence="4" id="KW-1185">Reference proteome</keyword>
<protein>
    <submittedName>
        <fullName evidence="2">Uncharacterized protein</fullName>
    </submittedName>
</protein>
<proteinExistence type="predicted"/>
<evidence type="ECO:0000256" key="1">
    <source>
        <dbReference type="SAM" id="Phobius"/>
    </source>
</evidence>
<name>A0A0Q9YUR5_9GAMM</name>
<feature type="transmembrane region" description="Helical" evidence="1">
    <location>
        <begin position="16"/>
        <end position="35"/>
    </location>
</feature>
<dbReference type="EMBL" id="LKAJ02000001">
    <property type="protein sequence ID" value="MCS5712280.1"/>
    <property type="molecule type" value="Genomic_DNA"/>
</dbReference>
<feature type="transmembrane region" description="Helical" evidence="1">
    <location>
        <begin position="113"/>
        <end position="129"/>
    </location>
</feature>
<reference evidence="3" key="3">
    <citation type="submission" date="2021-06" db="EMBL/GenBank/DDBJ databases">
        <title>Genomic Description and Analysis of Intracellular Bacteria, Candidatus Berkiella cookevillensis and Candidatus Berkiella aquae.</title>
        <authorList>
            <person name="Kidane D.T."/>
            <person name="Mehari Y.T."/>
            <person name="Rice F.C."/>
            <person name="Arivett B.A."/>
            <person name="Farone A.L."/>
            <person name="Berk S.G."/>
            <person name="Farone M.B."/>
        </authorList>
    </citation>
    <scope>NUCLEOTIDE SEQUENCE</scope>
    <source>
        <strain evidence="3">HT99</strain>
    </source>
</reference>
<dbReference type="AlphaFoldDB" id="A0A0Q9YUR5"/>
<comment type="caution">
    <text evidence="2">The sequence shown here is derived from an EMBL/GenBank/DDBJ whole genome shotgun (WGS) entry which is preliminary data.</text>
</comment>
<dbReference type="Proteomes" id="UP000051497">
    <property type="component" value="Unassembled WGS sequence"/>
</dbReference>